<dbReference type="Pfam" id="PF03864">
    <property type="entry name" value="Phage_cap_E"/>
    <property type="match status" value="1"/>
</dbReference>
<dbReference type="Proteomes" id="UP000319481">
    <property type="component" value="Unassembled WGS sequence"/>
</dbReference>
<feature type="coiled-coil region" evidence="1">
    <location>
        <begin position="170"/>
        <end position="197"/>
    </location>
</feature>
<dbReference type="RefSeq" id="WP_142911547.1">
    <property type="nucleotide sequence ID" value="NZ_JAPZLP010000001.1"/>
</dbReference>
<dbReference type="EMBL" id="SGNZ01000001">
    <property type="protein sequence ID" value="TRA96843.1"/>
    <property type="molecule type" value="Genomic_DNA"/>
</dbReference>
<proteinExistence type="predicted"/>
<evidence type="ECO:0000256" key="1">
    <source>
        <dbReference type="SAM" id="Coils"/>
    </source>
</evidence>
<dbReference type="InterPro" id="IPR005564">
    <property type="entry name" value="Major_capsid_GpE"/>
</dbReference>
<keyword evidence="3" id="KW-1185">Reference proteome</keyword>
<organism evidence="2 3">
    <name type="scientific">Agrobacterium salinitolerans</name>
    <dbReference type="NCBI Taxonomy" id="1183413"/>
    <lineage>
        <taxon>Bacteria</taxon>
        <taxon>Pseudomonadati</taxon>
        <taxon>Pseudomonadota</taxon>
        <taxon>Alphaproteobacteria</taxon>
        <taxon>Hyphomicrobiales</taxon>
        <taxon>Rhizobiaceae</taxon>
        <taxon>Rhizobium/Agrobacterium group</taxon>
        <taxon>Agrobacterium</taxon>
    </lineage>
</organism>
<keyword evidence="1" id="KW-0175">Coiled coil</keyword>
<accession>A0ABY3BUV5</accession>
<protein>
    <submittedName>
        <fullName evidence="2">Uncharacterized protein</fullName>
    </submittedName>
</protein>
<name>A0ABY3BUV5_9HYPH</name>
<reference evidence="2 3" key="1">
    <citation type="journal article" date="2019" name="Appl. Microbiol. Biotechnol.">
        <title>Differential efficiency of wild type rhizogenic strains for rol gene transformation of plants.</title>
        <authorList>
            <person name="Desmet S."/>
            <person name="De Keyser E."/>
            <person name="Van Vaerenbergh J."/>
            <person name="Baeyen S."/>
            <person name="Van Huylenbroeck J."/>
            <person name="Geelen D."/>
            <person name="Dhooghe E."/>
        </authorList>
    </citation>
    <scope>NUCLEOTIDE SEQUENCE [LARGE SCALE GENOMIC DNA]</scope>
    <source>
        <strain evidence="2 3">GBBC3283</strain>
    </source>
</reference>
<evidence type="ECO:0000313" key="2">
    <source>
        <dbReference type="EMBL" id="TRA96843.1"/>
    </source>
</evidence>
<sequence>MKVLNIKNPYDREELTTAVNHAEYVPHELEVWLPWNVEGVTTRSVFVEVSRDGAINVLDEANPMSGKKNTLEEDDREGFSLKIPYYPQYEALIAEATQGVRAFGSASDAMSYLIALTKKIDQMKKANALTREFVRAGGLQSIIYKRNGTVSQNIHTLAGTTATTHAFDLSDATTDVIAELQEAVEKAEDKLGAYQGLATSYKLIAGKNIFKKLSRHPSVQKAFELWSATGAVGNLGSAARDDLRKGFPITTGVDLVSYSKGKIRENYFLHPDKALLCPVIEGLYQTRYAPGTGKDVVNTIGIPEYAQIEPLDFNKGDQVEMEMSVVSYVERPEAIVEITSDE</sequence>
<comment type="caution">
    <text evidence="2">The sequence shown here is derived from an EMBL/GenBank/DDBJ whole genome shotgun (WGS) entry which is preliminary data.</text>
</comment>
<gene>
    <name evidence="2" type="ORF">EXN23_00980</name>
</gene>
<evidence type="ECO:0000313" key="3">
    <source>
        <dbReference type="Proteomes" id="UP000319481"/>
    </source>
</evidence>